<keyword evidence="2" id="KW-1185">Reference proteome</keyword>
<evidence type="ECO:0000313" key="2">
    <source>
        <dbReference type="Proteomes" id="UP000799755"/>
    </source>
</evidence>
<sequence length="304" mass="34091">MPVPARIPVPQDLETQQKGATWSIIPVNFPDLESINPQEPVPWPARRSIPFHFCPLAVHAHICMGSNPSFDQCSLSTGNIIQHPRAIGYRPFMKRVLSKHSQRSNFSPQQELAERTDIPVSTNLGFCGTSPWRLSKVWPFSIRVGRSSSPDRSLTTIKPQWRRSEYVPMPGLINGSTKIWAALQGYFVEVSTSFFSLSLPVLLANNDGTQLLDCPLTYGNGPARFCRWLHGAIHLILYDAEGPTCHIAESLCLYPLNLSMATFIWISCNRYRPFRANSSPAQLAKVIWPFDLLSGTTQDTELLD</sequence>
<accession>A0ACB6QAG1</accession>
<dbReference type="Proteomes" id="UP000799755">
    <property type="component" value="Unassembled WGS sequence"/>
</dbReference>
<name>A0ACB6QAG1_9PLEO</name>
<evidence type="ECO:0000313" key="1">
    <source>
        <dbReference type="EMBL" id="KAF2463906.1"/>
    </source>
</evidence>
<protein>
    <submittedName>
        <fullName evidence="1">Uncharacterized protein</fullName>
    </submittedName>
</protein>
<dbReference type="EMBL" id="MU003544">
    <property type="protein sequence ID" value="KAF2463906.1"/>
    <property type="molecule type" value="Genomic_DNA"/>
</dbReference>
<comment type="caution">
    <text evidence="1">The sequence shown here is derived from an EMBL/GenBank/DDBJ whole genome shotgun (WGS) entry which is preliminary data.</text>
</comment>
<gene>
    <name evidence="1" type="ORF">BDR25DRAFT_396962</name>
</gene>
<reference evidence="1" key="1">
    <citation type="journal article" date="2020" name="Stud. Mycol.">
        <title>101 Dothideomycetes genomes: a test case for predicting lifestyles and emergence of pathogens.</title>
        <authorList>
            <person name="Haridas S."/>
            <person name="Albert R."/>
            <person name="Binder M."/>
            <person name="Bloem J."/>
            <person name="Labutti K."/>
            <person name="Salamov A."/>
            <person name="Andreopoulos B."/>
            <person name="Baker S."/>
            <person name="Barry K."/>
            <person name="Bills G."/>
            <person name="Bluhm B."/>
            <person name="Cannon C."/>
            <person name="Castanera R."/>
            <person name="Culley D."/>
            <person name="Daum C."/>
            <person name="Ezra D."/>
            <person name="Gonzalez J."/>
            <person name="Henrissat B."/>
            <person name="Kuo A."/>
            <person name="Liang C."/>
            <person name="Lipzen A."/>
            <person name="Lutzoni F."/>
            <person name="Magnuson J."/>
            <person name="Mondo S."/>
            <person name="Nolan M."/>
            <person name="Ohm R."/>
            <person name="Pangilinan J."/>
            <person name="Park H.-J."/>
            <person name="Ramirez L."/>
            <person name="Alfaro M."/>
            <person name="Sun H."/>
            <person name="Tritt A."/>
            <person name="Yoshinaga Y."/>
            <person name="Zwiers L.-H."/>
            <person name="Turgeon B."/>
            <person name="Goodwin S."/>
            <person name="Spatafora J."/>
            <person name="Crous P."/>
            <person name="Grigoriev I."/>
        </authorList>
    </citation>
    <scope>NUCLEOTIDE SEQUENCE</scope>
    <source>
        <strain evidence="1">ATCC 200398</strain>
    </source>
</reference>
<organism evidence="1 2">
    <name type="scientific">Lindgomyces ingoldianus</name>
    <dbReference type="NCBI Taxonomy" id="673940"/>
    <lineage>
        <taxon>Eukaryota</taxon>
        <taxon>Fungi</taxon>
        <taxon>Dikarya</taxon>
        <taxon>Ascomycota</taxon>
        <taxon>Pezizomycotina</taxon>
        <taxon>Dothideomycetes</taxon>
        <taxon>Pleosporomycetidae</taxon>
        <taxon>Pleosporales</taxon>
        <taxon>Lindgomycetaceae</taxon>
        <taxon>Lindgomyces</taxon>
    </lineage>
</organism>
<proteinExistence type="predicted"/>